<evidence type="ECO:0000256" key="5">
    <source>
        <dbReference type="ARBA" id="ARBA00022497"/>
    </source>
</evidence>
<dbReference type="GO" id="GO:0019029">
    <property type="term" value="C:helical viral capsid"/>
    <property type="evidence" value="ECO:0007669"/>
    <property type="project" value="UniProtKB-KW"/>
</dbReference>
<evidence type="ECO:0000256" key="7">
    <source>
        <dbReference type="ARBA" id="ARBA00022844"/>
    </source>
</evidence>
<dbReference type="KEGG" id="vg:29126947"/>
<keyword evidence="15" id="KW-1185">Reference proteome</keyword>
<comment type="cofactor">
    <cofactor evidence="1">
        <name>Mn(2+)</name>
        <dbReference type="ChEBI" id="CHEBI:29035"/>
    </cofactor>
</comment>
<dbReference type="GO" id="GO:0003723">
    <property type="term" value="F:RNA binding"/>
    <property type="evidence" value="ECO:0007669"/>
    <property type="project" value="UniProtKB-KW"/>
</dbReference>
<accession>A0A0B5KU56</accession>
<evidence type="ECO:0000256" key="9">
    <source>
        <dbReference type="ARBA" id="ARBA00023086"/>
    </source>
</evidence>
<dbReference type="GO" id="GO:1990904">
    <property type="term" value="C:ribonucleoprotein complex"/>
    <property type="evidence" value="ECO:0007669"/>
    <property type="project" value="UniProtKB-KW"/>
</dbReference>
<organism evidence="14 15">
    <name type="scientific">Wenzhou Tick Virus</name>
    <dbReference type="NCBI Taxonomy" id="1608094"/>
    <lineage>
        <taxon>Viruses</taxon>
        <taxon>Riboviria</taxon>
        <taxon>Orthornavirae</taxon>
        <taxon>Negarnaviricota</taxon>
        <taxon>Polyploviricotina</taxon>
        <taxon>Bunyaviricetes</taxon>
        <taxon>Hareavirales</taxon>
        <taxon>Nairoviridae</taxon>
        <taxon>Orthonairovirus</taxon>
        <taxon>Orthonairovirus wenzhouense</taxon>
    </lineage>
</organism>
<sequence length="490" mass="54647">MAPLPQSVLIFTNRQGLDDWYKGFKDANTGLNFLTTCTTSESLCKEVLRADTHPGGVTDPEKDANLAGKLHTRLADLAPIYECAWTSSNLIVGRSLQWFEANQDKPFMQWNKVYDALRARLPTVAEVEQYQDAALRWRADIGYHINDLTMATKESVVKTYRVSPNIIMDIRDLLEDMKRRKNEMLGIKPGEERAPSAHVDQFASWVKLGDWSVPCPWGDWSKKNKAEQLLSTTAAAGVVGKKLMRDAELKTSLAAMVASIRASANDEQYDPDALKKLGDNLEGIYPTMQAYLADMRTKESGGFVQQGSAIDTAFSSHYWAWKAGIKVETFPSLSAMLFALGKAPLGRKKVERKLQDCPFMWSQKLGNLFSTLKNDAIHMHPGILTPGRMCSDMVCAFGAFPVSAPEKIRDGSSSPRFLLNLRSDGENPAGQAISYIFREYKVAYPDWKTKDIVPVEHMLHQSFLSKMGPFVNVSQVPGQALSVNILPLEK</sequence>
<dbReference type="RefSeq" id="YP_009304991.1">
    <property type="nucleotide sequence ID" value="NC_031289.1"/>
</dbReference>
<evidence type="ECO:0000313" key="14">
    <source>
        <dbReference type="EMBL" id="AJG39317.1"/>
    </source>
</evidence>
<evidence type="ECO:0000256" key="1">
    <source>
        <dbReference type="ARBA" id="ARBA00001936"/>
    </source>
</evidence>
<keyword evidence="6" id="KW-0167">Capsid protein</keyword>
<evidence type="ECO:0000256" key="6">
    <source>
        <dbReference type="ARBA" id="ARBA00022561"/>
    </source>
</evidence>
<evidence type="ECO:0000256" key="4">
    <source>
        <dbReference type="ARBA" id="ARBA00014389"/>
    </source>
</evidence>
<evidence type="ECO:0000256" key="11">
    <source>
        <dbReference type="ARBA" id="ARBA00033344"/>
    </source>
</evidence>
<comment type="function">
    <text evidence="12">Binds dsRNA and ssRNA and probably participates in the packaging of viral genome. In the dsRNA binding mode, the nucleocapsid protein specifically binds to the vRNA panhandle secondary structure formed at the termini of viral genome. Does not discriminate between viral and nonviral RNAs through ssRNA binding mode. Displays dsDNA endonuclease activity that is sequence non-specific.</text>
</comment>
<evidence type="ECO:0000256" key="13">
    <source>
        <dbReference type="ARBA" id="ARBA00046354"/>
    </source>
</evidence>
<keyword evidence="7" id="KW-0946">Virion</keyword>
<dbReference type="InterPro" id="IPR003486">
    <property type="entry name" value="Nairo_nucleocap"/>
</dbReference>
<dbReference type="EMBL" id="KM817745">
    <property type="protein sequence ID" value="AJG39317.1"/>
    <property type="molecule type" value="Viral_cRNA"/>
</dbReference>
<dbReference type="Proteomes" id="UP000103302">
    <property type="component" value="Genome"/>
</dbReference>
<dbReference type="GeneID" id="29126947"/>
<protein>
    <recommendedName>
        <fullName evidence="4">Nucleoprotein</fullName>
    </recommendedName>
    <alternativeName>
        <fullName evidence="11">Nucleocapsid protein</fullName>
    </alternativeName>
</protein>
<dbReference type="Pfam" id="PF02477">
    <property type="entry name" value="Nairo_nucleo"/>
    <property type="match status" value="1"/>
</dbReference>
<evidence type="ECO:0000256" key="12">
    <source>
        <dbReference type="ARBA" id="ARBA00046210"/>
    </source>
</evidence>
<dbReference type="OrthoDB" id="7392at10239"/>
<keyword evidence="10" id="KW-0687">Ribonucleoprotein</keyword>
<name>A0A0B5KU56_9VIRU</name>
<proteinExistence type="inferred from homology"/>
<gene>
    <name evidence="14" type="primary">N</name>
</gene>
<evidence type="ECO:0000256" key="3">
    <source>
        <dbReference type="ARBA" id="ARBA00009355"/>
    </source>
</evidence>
<comment type="similarity">
    <text evidence="3">Belongs to the nairovirus nucleocapsid protein family.</text>
</comment>
<evidence type="ECO:0000256" key="8">
    <source>
        <dbReference type="ARBA" id="ARBA00022884"/>
    </source>
</evidence>
<comment type="subunit">
    <text evidence="13">Probable homooligomer; forms a double superhelical polymer. Monomer.</text>
</comment>
<evidence type="ECO:0000256" key="2">
    <source>
        <dbReference type="ARBA" id="ARBA00004328"/>
    </source>
</evidence>
<keyword evidence="5" id="KW-1139">Helical capsid protein</keyword>
<keyword evidence="9 14" id="KW-0543">Viral nucleoprotein</keyword>
<dbReference type="SMR" id="A0A0B5KU56"/>
<dbReference type="GO" id="GO:0019013">
    <property type="term" value="C:viral nucleocapsid"/>
    <property type="evidence" value="ECO:0007669"/>
    <property type="project" value="UniProtKB-KW"/>
</dbReference>
<comment type="subcellular location">
    <subcellularLocation>
        <location evidence="2">Virion</location>
    </subcellularLocation>
</comment>
<keyword evidence="8" id="KW-0694">RNA-binding</keyword>
<evidence type="ECO:0000256" key="10">
    <source>
        <dbReference type="ARBA" id="ARBA00023274"/>
    </source>
</evidence>
<reference evidence="14 15" key="1">
    <citation type="journal article" date="2015" name="Elife">
        <title>Unprecedented genomic diversity of RNA viruses in arthropods reveals the ancestry of negative-sense RNA viruses.</title>
        <authorList>
            <person name="Li C.X."/>
            <person name="Shi M."/>
            <person name="Tian J.H."/>
            <person name="Lin X.D."/>
            <person name="Kang Y.J."/>
            <person name="Chen L.J."/>
            <person name="Qin X.C."/>
            <person name="Xu J."/>
            <person name="Holmes E.C."/>
            <person name="Zhang Y.Z."/>
        </authorList>
    </citation>
    <scope>NUCLEOTIDE SEQUENCE [LARGE SCALE GENOMIC DNA]</scope>
    <source>
        <strain evidence="14 15">TS1-2</strain>
    </source>
</reference>
<evidence type="ECO:0000313" key="15">
    <source>
        <dbReference type="Proteomes" id="UP000103302"/>
    </source>
</evidence>